<dbReference type="AlphaFoldDB" id="A0A151ZGN4"/>
<evidence type="ECO:0000259" key="8">
    <source>
        <dbReference type="PROSITE" id="PS50115"/>
    </source>
</evidence>
<dbReference type="Gene3D" id="1.10.220.150">
    <property type="entry name" value="Arf GTPase activating protein"/>
    <property type="match status" value="1"/>
</dbReference>
<dbReference type="GO" id="GO:0008270">
    <property type="term" value="F:zinc ion binding"/>
    <property type="evidence" value="ECO:0007669"/>
    <property type="project" value="UniProtKB-KW"/>
</dbReference>
<dbReference type="InterPro" id="IPR038508">
    <property type="entry name" value="ArfGAP_dom_sf"/>
</dbReference>
<feature type="compositionally biased region" description="Low complexity" evidence="6">
    <location>
        <begin position="369"/>
        <end position="388"/>
    </location>
</feature>
<keyword evidence="2" id="KW-0479">Metal-binding</keyword>
<dbReference type="InterPro" id="IPR045258">
    <property type="entry name" value="ACAP1/2/3-like"/>
</dbReference>
<dbReference type="SUPFAM" id="SSF50729">
    <property type="entry name" value="PH domain-like"/>
    <property type="match status" value="2"/>
</dbReference>
<dbReference type="Pfam" id="PF00169">
    <property type="entry name" value="PH"/>
    <property type="match status" value="2"/>
</dbReference>
<evidence type="ECO:0000256" key="3">
    <source>
        <dbReference type="ARBA" id="ARBA00022771"/>
    </source>
</evidence>
<dbReference type="InterPro" id="IPR037278">
    <property type="entry name" value="ARFGAP/RecO"/>
</dbReference>
<dbReference type="FunFam" id="1.10.220.150:FF:000009">
    <property type="entry name" value="stromal membrane-associated protein 1 isoform X1"/>
    <property type="match status" value="1"/>
</dbReference>
<evidence type="ECO:0000256" key="6">
    <source>
        <dbReference type="SAM" id="MobiDB-lite"/>
    </source>
</evidence>
<dbReference type="Gene3D" id="2.30.29.30">
    <property type="entry name" value="Pleckstrin-homology domain (PH domain)/Phosphotyrosine-binding domain (PTB)"/>
    <property type="match status" value="2"/>
</dbReference>
<feature type="compositionally biased region" description="Low complexity" evidence="6">
    <location>
        <begin position="87"/>
        <end position="105"/>
    </location>
</feature>
<feature type="compositionally biased region" description="Polar residues" evidence="6">
    <location>
        <begin position="303"/>
        <end position="318"/>
    </location>
</feature>
<keyword evidence="1" id="KW-0343">GTPase activation</keyword>
<proteinExistence type="predicted"/>
<dbReference type="FunCoup" id="A0A151ZGN4">
    <property type="interactions" value="115"/>
</dbReference>
<sequence>MAPPPTFTSGKQNDVFMESVKASINKRNSLNSSGGITLSPEISELNTSGGISKPPSTKIKEKEKEKEKIKNKDKDSKDNNKSKDKPSSPSSSPSLRLHNSNNNNNATIKSDDLQFAIKNLRRKNVTITKKIIESHDEGMKMEAPEKRGYLNILKPTTLEYSSPGTGNDNWQQRWCVLKEGSLFVYDSSKEEGEIEILSLDNGSVREKEIKDHCFQLSATMIYSNDQNISSQYVNHTVQRYLSTPQTEEYEYFAWIVSLRGVIFFLRSLNSSSAQSLPSTPIIGKPFPSIHTNTTSNNNNNSNPLSHSGNRIKSPQRYSLPNPIKDKDLAAKESSLSGFVPSHKKVGSKDLNHNTVFDKPLTGINKDKPNSSTTPSPTSTSPVTSPITPHKTISPNIVSSSYSNTADDDFLGTKKGWLNVQSGKYISKWKGRWIVLSNDTLAIYKSQDAELKKDVRKSLSIIFCSAKVIKSTNDKYTFQILTTDKTMYFSCVTGSQMLSWITAIQAAQSVSMEAYLNYKTGVQGSNGSGPDDVDKQLNENKEALNRLLQLPCNRVCADCGASDPIWASINIGIFICINCSGVHRNLGTHISKVRSVTMDIWDSSVIEFFQNQMGNERANHVWEANLSDASLKLNPNSTMEEREKYIRSKYELKLYSSTTTTPTISPLTNSTELLV</sequence>
<dbReference type="PANTHER" id="PTHR23180:SF414">
    <property type="entry name" value="ANKYRIN REPEAT-CONTAINING PROTEIN-RELATED"/>
    <property type="match status" value="1"/>
</dbReference>
<evidence type="ECO:0000259" key="7">
    <source>
        <dbReference type="PROSITE" id="PS50003"/>
    </source>
</evidence>
<dbReference type="Proteomes" id="UP000076078">
    <property type="component" value="Unassembled WGS sequence"/>
</dbReference>
<evidence type="ECO:0000256" key="2">
    <source>
        <dbReference type="ARBA" id="ARBA00022723"/>
    </source>
</evidence>
<feature type="compositionally biased region" description="Low complexity" evidence="6">
    <location>
        <begin position="291"/>
        <end position="302"/>
    </location>
</feature>
<dbReference type="CDD" id="cd00821">
    <property type="entry name" value="PH"/>
    <property type="match status" value="1"/>
</dbReference>
<dbReference type="EMBL" id="LODT01000028">
    <property type="protein sequence ID" value="KYQ93024.1"/>
    <property type="molecule type" value="Genomic_DNA"/>
</dbReference>
<keyword evidence="10" id="KW-1185">Reference proteome</keyword>
<dbReference type="InterPro" id="IPR001164">
    <property type="entry name" value="ArfGAP_dom"/>
</dbReference>
<evidence type="ECO:0000256" key="5">
    <source>
        <dbReference type="PROSITE-ProRule" id="PRU00288"/>
    </source>
</evidence>
<dbReference type="PROSITE" id="PS50003">
    <property type="entry name" value="PH_DOMAIN"/>
    <property type="match status" value="2"/>
</dbReference>
<organism evidence="9 10">
    <name type="scientific">Tieghemostelium lacteum</name>
    <name type="common">Slime mold</name>
    <name type="synonym">Dictyostelium lacteum</name>
    <dbReference type="NCBI Taxonomy" id="361077"/>
    <lineage>
        <taxon>Eukaryota</taxon>
        <taxon>Amoebozoa</taxon>
        <taxon>Evosea</taxon>
        <taxon>Eumycetozoa</taxon>
        <taxon>Dictyostelia</taxon>
        <taxon>Dictyosteliales</taxon>
        <taxon>Raperosteliaceae</taxon>
        <taxon>Tieghemostelium</taxon>
    </lineage>
</organism>
<dbReference type="PANTHER" id="PTHR23180">
    <property type="entry name" value="CENTAURIN/ARF"/>
    <property type="match status" value="1"/>
</dbReference>
<evidence type="ECO:0000256" key="4">
    <source>
        <dbReference type="ARBA" id="ARBA00022833"/>
    </source>
</evidence>
<keyword evidence="3 5" id="KW-0863">Zinc-finger</keyword>
<dbReference type="SUPFAM" id="SSF57863">
    <property type="entry name" value="ArfGap/RecO-like zinc finger"/>
    <property type="match status" value="1"/>
</dbReference>
<evidence type="ECO:0000313" key="9">
    <source>
        <dbReference type="EMBL" id="KYQ93024.1"/>
    </source>
</evidence>
<feature type="compositionally biased region" description="Polar residues" evidence="6">
    <location>
        <begin position="26"/>
        <end position="36"/>
    </location>
</feature>
<feature type="region of interest" description="Disordered" evidence="6">
    <location>
        <begin position="339"/>
        <end position="397"/>
    </location>
</feature>
<dbReference type="OMA" id="NDKYTFQ"/>
<dbReference type="PROSITE" id="PS50115">
    <property type="entry name" value="ARFGAP"/>
    <property type="match status" value="1"/>
</dbReference>
<feature type="domain" description="PH" evidence="7">
    <location>
        <begin position="143"/>
        <end position="263"/>
    </location>
</feature>
<dbReference type="SMART" id="SM00233">
    <property type="entry name" value="PH"/>
    <property type="match status" value="2"/>
</dbReference>
<feature type="region of interest" description="Disordered" evidence="6">
    <location>
        <begin position="26"/>
        <end position="107"/>
    </location>
</feature>
<dbReference type="InterPro" id="IPR001849">
    <property type="entry name" value="PH_domain"/>
</dbReference>
<evidence type="ECO:0000256" key="1">
    <source>
        <dbReference type="ARBA" id="ARBA00022468"/>
    </source>
</evidence>
<dbReference type="InParanoid" id="A0A151ZGN4"/>
<gene>
    <name evidence="9" type="ORF">DLAC_05630</name>
</gene>
<name>A0A151ZGN4_TIELA</name>
<dbReference type="GO" id="GO:0005096">
    <property type="term" value="F:GTPase activator activity"/>
    <property type="evidence" value="ECO:0007669"/>
    <property type="project" value="UniProtKB-KW"/>
</dbReference>
<dbReference type="STRING" id="361077.A0A151ZGN4"/>
<dbReference type="SMART" id="SM00105">
    <property type="entry name" value="ArfGap"/>
    <property type="match status" value="1"/>
</dbReference>
<feature type="domain" description="PH" evidence="7">
    <location>
        <begin position="410"/>
        <end position="508"/>
    </location>
</feature>
<dbReference type="CDD" id="cd08204">
    <property type="entry name" value="ArfGap"/>
    <property type="match status" value="1"/>
</dbReference>
<dbReference type="OrthoDB" id="10266696at2759"/>
<feature type="region of interest" description="Disordered" evidence="6">
    <location>
        <begin position="287"/>
        <end position="322"/>
    </location>
</feature>
<dbReference type="PRINTS" id="PR00405">
    <property type="entry name" value="REVINTRACTNG"/>
</dbReference>
<protein>
    <submittedName>
        <fullName evidence="9">Pleckstrin (PH) domain-containing protein</fullName>
    </submittedName>
</protein>
<comment type="caution">
    <text evidence="9">The sequence shown here is derived from an EMBL/GenBank/DDBJ whole genome shotgun (WGS) entry which is preliminary data.</text>
</comment>
<dbReference type="InterPro" id="IPR011993">
    <property type="entry name" value="PH-like_dom_sf"/>
</dbReference>
<dbReference type="Pfam" id="PF01412">
    <property type="entry name" value="ArfGap"/>
    <property type="match status" value="1"/>
</dbReference>
<evidence type="ECO:0000313" key="10">
    <source>
        <dbReference type="Proteomes" id="UP000076078"/>
    </source>
</evidence>
<feature type="domain" description="Arf-GAP" evidence="8">
    <location>
        <begin position="540"/>
        <end position="654"/>
    </location>
</feature>
<reference evidence="9 10" key="1">
    <citation type="submission" date="2015-12" db="EMBL/GenBank/DDBJ databases">
        <title>Dictyostelia acquired genes for synthesis and detection of signals that induce cell-type specialization by lateral gene transfer from prokaryotes.</title>
        <authorList>
            <person name="Gloeckner G."/>
            <person name="Schaap P."/>
        </authorList>
    </citation>
    <scope>NUCLEOTIDE SEQUENCE [LARGE SCALE GENOMIC DNA]</scope>
    <source>
        <strain evidence="9 10">TK</strain>
    </source>
</reference>
<feature type="compositionally biased region" description="Basic and acidic residues" evidence="6">
    <location>
        <begin position="58"/>
        <end position="86"/>
    </location>
</feature>
<keyword evidence="4" id="KW-0862">Zinc</keyword>
<accession>A0A151ZGN4</accession>